<proteinExistence type="predicted"/>
<dbReference type="InterPro" id="IPR002156">
    <property type="entry name" value="RNaseH_domain"/>
</dbReference>
<feature type="compositionally biased region" description="Basic and acidic residues" evidence="2">
    <location>
        <begin position="18"/>
        <end position="47"/>
    </location>
</feature>
<name>A0AAD8RL82_LOLMU</name>
<dbReference type="GO" id="GO:0004523">
    <property type="term" value="F:RNA-DNA hybrid ribonuclease activity"/>
    <property type="evidence" value="ECO:0007669"/>
    <property type="project" value="InterPro"/>
</dbReference>
<dbReference type="SUPFAM" id="SSF53098">
    <property type="entry name" value="Ribonuclease H-like"/>
    <property type="match status" value="1"/>
</dbReference>
<dbReference type="AlphaFoldDB" id="A0AAD8RL82"/>
<dbReference type="PANTHER" id="PTHR31286:SF166">
    <property type="entry name" value="OS01G0177800 PROTEIN"/>
    <property type="match status" value="1"/>
</dbReference>
<dbReference type="CDD" id="cd06222">
    <property type="entry name" value="RNase_H_like"/>
    <property type="match status" value="1"/>
</dbReference>
<dbReference type="PANTHER" id="PTHR31286">
    <property type="entry name" value="GLYCINE-RICH CELL WALL STRUCTURAL PROTEIN 1.8-LIKE"/>
    <property type="match status" value="1"/>
</dbReference>
<dbReference type="GO" id="GO:0003676">
    <property type="term" value="F:nucleic acid binding"/>
    <property type="evidence" value="ECO:0007669"/>
    <property type="project" value="InterPro"/>
</dbReference>
<sequence>MDGSAPDLRSLSAYECQGESRRRTSSEERCWNRGRQEGDPDWFEKGRGIKQNGGGRVSKLIQIFGNQSATYDPGAQMSSVPANKMVLTGGGGDQGGTGEGPTHPKPAVGTVAALGQPDARLAIMCADEALEGNWDGEQAEGKNAGPEARLAGDTTVDDEFCMEEDDDEETPVVAPTMWRMLARYYSIKAANYTLIHKHFTEVWRVRGKMIFKPLKDNFFIITFSQEGDYKFVEQGGPWIHQGVACLIAPFVDSAQPSDTVLDTVRLWVRFYDVPWKKQTKEYGETLGSKFGKVVTVDVDAEGLELSEYLRVRIDWPLSQRLLARFKITKGQQVAKIYHMRYERVPFFCFHCGFIGHNEEQCEQRIMGAPSLQYDATLRCSPKRKFQSRTVSTPDEPAAKKFLSFNTPEGSVNSSSLGIPPMAGRQARADQGVPSTDIPVAVDANDGFEEQERRTGEEIERDLANTVHNLQLKQCTNKEVGKQDRSPIATVEVPGSRPATQGIGCSKEEVRLAPNAMQIMQNLTPITSNSRGTPSGPNSSDMIPPLRGLSQLGIPLSDSDVSMADGESILGKRTAGEDAATDGMGQKLDLSLALNCNATGGGKLKKGRRAGTTEGQEEKKDGHVESVAARTRRRIATGHSKPGNLTRPSVEPRVPYTYDNKRLGRANVRVRLDRAVACPAWRDRWNKRSACRNVRPEDSGGSSTWHAIEYGLELLKTGVIWRVGNGASIRIWRDPWIPKDSNHLPQTPRGRCRYRWVADFLEADGTWNMQRLEQYFSAEDVKDILQIKPSRRNETDFVSWFPEKSGLFTVRSAYRLALHREMMRQDRGATSSRPDGARPSWRLIWKCPVPHKVRILAWKICRNAIATQAMTEVWDLPNLQTMQPMGHEWLLQILHASSEKQRAMTLMVLWRIWHAHNELTHDKPCPPIEGSRRFLVSYLNSLLMIKQFPDADVTKGKMVIDQGQGFRKEEGRRVNMSTVYQRWTRPAENEVKLNVDGAFSMDGRAGVGMVLRNSNGEVIYAACQQVQHCSDALEVELMAIEVGVKQALQWTQQIFSVESDCAEAINMIKQIPPNISAYAFRINEIREVLRERDSPLVKISREANNASHELAKLARVQGRAEAWHGCPPEITVMVLDVSARPNGGSLALLCLYSEMQLDRPQILGCVLLVRRLYAVLAFRRESRLSGSALASALTGRLRAAASGHGDATMALKCPLALKIVLACGAFILRQVLVAPVWCSDCSHSPPSR</sequence>
<dbReference type="InterPro" id="IPR040256">
    <property type="entry name" value="At4g02000-like"/>
</dbReference>
<evidence type="ECO:0000256" key="2">
    <source>
        <dbReference type="SAM" id="MobiDB-lite"/>
    </source>
</evidence>
<dbReference type="InterPro" id="IPR001878">
    <property type="entry name" value="Znf_CCHC"/>
</dbReference>
<feature type="region of interest" description="Disordered" evidence="2">
    <location>
        <begin position="1"/>
        <end position="50"/>
    </location>
</feature>
<dbReference type="PROSITE" id="PS50158">
    <property type="entry name" value="ZF_CCHC"/>
    <property type="match status" value="1"/>
</dbReference>
<reference evidence="4" key="1">
    <citation type="submission" date="2023-07" db="EMBL/GenBank/DDBJ databases">
        <title>A chromosome-level genome assembly of Lolium multiflorum.</title>
        <authorList>
            <person name="Chen Y."/>
            <person name="Copetti D."/>
            <person name="Kolliker R."/>
            <person name="Studer B."/>
        </authorList>
    </citation>
    <scope>NUCLEOTIDE SEQUENCE</scope>
    <source>
        <strain evidence="4">02402/16</strain>
        <tissue evidence="4">Leaf</tissue>
    </source>
</reference>
<feature type="region of interest" description="Disordered" evidence="2">
    <location>
        <begin position="598"/>
        <end position="652"/>
    </location>
</feature>
<evidence type="ECO:0000313" key="5">
    <source>
        <dbReference type="Proteomes" id="UP001231189"/>
    </source>
</evidence>
<keyword evidence="1" id="KW-0479">Metal-binding</keyword>
<dbReference type="GO" id="GO:0008270">
    <property type="term" value="F:zinc ion binding"/>
    <property type="evidence" value="ECO:0007669"/>
    <property type="project" value="UniProtKB-KW"/>
</dbReference>
<keyword evidence="1" id="KW-0862">Zinc</keyword>
<protein>
    <recommendedName>
        <fullName evidence="3">CCHC-type domain-containing protein</fullName>
    </recommendedName>
</protein>
<keyword evidence="1" id="KW-0863">Zinc-finger</keyword>
<comment type="caution">
    <text evidence="4">The sequence shown here is derived from an EMBL/GenBank/DDBJ whole genome shotgun (WGS) entry which is preliminary data.</text>
</comment>
<dbReference type="InterPro" id="IPR025836">
    <property type="entry name" value="Zn_knuckle_CX2CX4HX4C"/>
</dbReference>
<evidence type="ECO:0000313" key="4">
    <source>
        <dbReference type="EMBL" id="KAK1626172.1"/>
    </source>
</evidence>
<dbReference type="Pfam" id="PF14392">
    <property type="entry name" value="zf-CCHC_4"/>
    <property type="match status" value="1"/>
</dbReference>
<organism evidence="4 5">
    <name type="scientific">Lolium multiflorum</name>
    <name type="common">Italian ryegrass</name>
    <name type="synonym">Lolium perenne subsp. multiflorum</name>
    <dbReference type="NCBI Taxonomy" id="4521"/>
    <lineage>
        <taxon>Eukaryota</taxon>
        <taxon>Viridiplantae</taxon>
        <taxon>Streptophyta</taxon>
        <taxon>Embryophyta</taxon>
        <taxon>Tracheophyta</taxon>
        <taxon>Spermatophyta</taxon>
        <taxon>Magnoliopsida</taxon>
        <taxon>Liliopsida</taxon>
        <taxon>Poales</taxon>
        <taxon>Poaceae</taxon>
        <taxon>BOP clade</taxon>
        <taxon>Pooideae</taxon>
        <taxon>Poodae</taxon>
        <taxon>Poeae</taxon>
        <taxon>Poeae Chloroplast Group 2 (Poeae type)</taxon>
        <taxon>Loliodinae</taxon>
        <taxon>Loliinae</taxon>
        <taxon>Lolium</taxon>
    </lineage>
</organism>
<dbReference type="Pfam" id="PF13456">
    <property type="entry name" value="RVT_3"/>
    <property type="match status" value="1"/>
</dbReference>
<keyword evidence="5" id="KW-1185">Reference proteome</keyword>
<dbReference type="InterPro" id="IPR044730">
    <property type="entry name" value="RNase_H-like_dom_plant"/>
</dbReference>
<evidence type="ECO:0000256" key="1">
    <source>
        <dbReference type="PROSITE-ProRule" id="PRU00047"/>
    </source>
</evidence>
<evidence type="ECO:0000259" key="3">
    <source>
        <dbReference type="PROSITE" id="PS50158"/>
    </source>
</evidence>
<dbReference type="EMBL" id="JAUUTY010000005">
    <property type="protein sequence ID" value="KAK1626172.1"/>
    <property type="molecule type" value="Genomic_DNA"/>
</dbReference>
<accession>A0AAD8RL82</accession>
<gene>
    <name evidence="4" type="ORF">QYE76_000487</name>
</gene>
<dbReference type="InterPro" id="IPR036397">
    <property type="entry name" value="RNaseH_sf"/>
</dbReference>
<dbReference type="Proteomes" id="UP001231189">
    <property type="component" value="Unassembled WGS sequence"/>
</dbReference>
<dbReference type="Gene3D" id="3.30.420.10">
    <property type="entry name" value="Ribonuclease H-like superfamily/Ribonuclease H"/>
    <property type="match status" value="1"/>
</dbReference>
<feature type="domain" description="CCHC-type" evidence="3">
    <location>
        <begin position="348"/>
        <end position="363"/>
    </location>
</feature>
<dbReference type="InterPro" id="IPR012337">
    <property type="entry name" value="RNaseH-like_sf"/>
</dbReference>